<dbReference type="EMBL" id="CAJPDT010000059">
    <property type="protein sequence ID" value="CAF9931038.1"/>
    <property type="molecule type" value="Genomic_DNA"/>
</dbReference>
<sequence length="674" mass="75581">MSTAPIQPKGDEYSYEHCPLADSTNEIRILTLLQGPPNDPIRCTLQARHLTTSSNGNATRYEALSYSWGTENPTRWIEISPGANGWPSFFMIRPNLHSALQQLRQIDQPRKLWVDAICINQNDNKEKNSQVPLMPGIYSGAANVCVWLGEERDNSTLALNFSGRVLNLDDTDRAIADTRTPHEWLALASLMKRDWFSRRWVIQEISLAKQATLHCGDRQAEWSDFAEAVSIFEAVKPEDQLMSTSTLKPGQAAQLSTILSEMPLLPATRLVDATNNIFRKSDNGDILEKVLSLEVLMSDFSSFHVSRPHDVIYAILVLAKNIRSVPKPSESADVHIAQDTDPEILRLVTQRLREKIDERTFVIDYDKDFLDLCKDFLTFTIKDGGSLDILCRPWAPKLAGRALPSWLMTTAHNAFSMRPDGIYGRTNADTLVGSPGQGERNYNACKKTKVNDTWYFGEEVKEDSLFVDGFVVDVVELPKGPSQNGLIPKDWLDTGGWEDLTAAPPSEFWRTLVADRGPNGSNCLRVYPRACRYLIPSIVGGDISTNTLLSKATSAPVAKFLRRVQAVICTRRLFRTGRGFLGLVPEKAIKGDLICILFGCSVPVVLRRHSSPQTLGDYFEFIGECYVHGLMEGEAFEIQKSETNEKKAQKKSRQGQEGYLESSTLTDRRTFELR</sequence>
<dbReference type="PANTHER" id="PTHR24148">
    <property type="entry name" value="ANKYRIN REPEAT DOMAIN-CONTAINING PROTEIN 39 HOMOLOG-RELATED"/>
    <property type="match status" value="1"/>
</dbReference>
<evidence type="ECO:0000259" key="2">
    <source>
        <dbReference type="Pfam" id="PF06985"/>
    </source>
</evidence>
<dbReference type="PANTHER" id="PTHR24148:SF64">
    <property type="entry name" value="HETEROKARYON INCOMPATIBILITY DOMAIN-CONTAINING PROTEIN"/>
    <property type="match status" value="1"/>
</dbReference>
<dbReference type="Pfam" id="PF26639">
    <property type="entry name" value="Het-6_barrel"/>
    <property type="match status" value="1"/>
</dbReference>
<evidence type="ECO:0000313" key="3">
    <source>
        <dbReference type="EMBL" id="CAF9931038.1"/>
    </source>
</evidence>
<protein>
    <recommendedName>
        <fullName evidence="2">Heterokaryon incompatibility domain-containing protein</fullName>
    </recommendedName>
</protein>
<feature type="domain" description="Heterokaryon incompatibility" evidence="2">
    <location>
        <begin position="61"/>
        <end position="204"/>
    </location>
</feature>
<name>A0A8H3FUC6_9LECA</name>
<evidence type="ECO:0000313" key="4">
    <source>
        <dbReference type="Proteomes" id="UP000664534"/>
    </source>
</evidence>
<dbReference type="Pfam" id="PF06985">
    <property type="entry name" value="HET"/>
    <property type="match status" value="1"/>
</dbReference>
<dbReference type="InterPro" id="IPR052895">
    <property type="entry name" value="HetReg/Transcr_Mod"/>
</dbReference>
<evidence type="ECO:0000256" key="1">
    <source>
        <dbReference type="SAM" id="MobiDB-lite"/>
    </source>
</evidence>
<dbReference type="InterPro" id="IPR010730">
    <property type="entry name" value="HET"/>
</dbReference>
<keyword evidence="4" id="KW-1185">Reference proteome</keyword>
<proteinExistence type="predicted"/>
<dbReference type="Proteomes" id="UP000664534">
    <property type="component" value="Unassembled WGS sequence"/>
</dbReference>
<reference evidence="3" key="1">
    <citation type="submission" date="2021-03" db="EMBL/GenBank/DDBJ databases">
        <authorList>
            <person name="Tagirdzhanova G."/>
        </authorList>
    </citation>
    <scope>NUCLEOTIDE SEQUENCE</scope>
</reference>
<organism evidence="3 4">
    <name type="scientific">Imshaugia aleurites</name>
    <dbReference type="NCBI Taxonomy" id="172621"/>
    <lineage>
        <taxon>Eukaryota</taxon>
        <taxon>Fungi</taxon>
        <taxon>Dikarya</taxon>
        <taxon>Ascomycota</taxon>
        <taxon>Pezizomycotina</taxon>
        <taxon>Lecanoromycetes</taxon>
        <taxon>OSLEUM clade</taxon>
        <taxon>Lecanoromycetidae</taxon>
        <taxon>Lecanorales</taxon>
        <taxon>Lecanorineae</taxon>
        <taxon>Parmeliaceae</taxon>
        <taxon>Imshaugia</taxon>
    </lineage>
</organism>
<comment type="caution">
    <text evidence="3">The sequence shown here is derived from an EMBL/GenBank/DDBJ whole genome shotgun (WGS) entry which is preliminary data.</text>
</comment>
<accession>A0A8H3FUC6</accession>
<gene>
    <name evidence="3" type="ORF">IMSHALPRED_008347</name>
</gene>
<feature type="region of interest" description="Disordered" evidence="1">
    <location>
        <begin position="641"/>
        <end position="674"/>
    </location>
</feature>
<dbReference type="OrthoDB" id="3477286at2759"/>
<dbReference type="AlphaFoldDB" id="A0A8H3FUC6"/>